<proteinExistence type="predicted"/>
<organism evidence="1 2">
    <name type="scientific">Pocillopora meandrina</name>
    <dbReference type="NCBI Taxonomy" id="46732"/>
    <lineage>
        <taxon>Eukaryota</taxon>
        <taxon>Metazoa</taxon>
        <taxon>Cnidaria</taxon>
        <taxon>Anthozoa</taxon>
        <taxon>Hexacorallia</taxon>
        <taxon>Scleractinia</taxon>
        <taxon>Astrocoeniina</taxon>
        <taxon>Pocilloporidae</taxon>
        <taxon>Pocillopora</taxon>
    </lineage>
</organism>
<sequence>MSLFQFGFSLSREEPSPEDSVEVEILESHIPRQEDTNLGVVEHRETEAAVVNLSRPAEILQPNQHPKRKRRKYFQYSGEDRVKIGKFASENGNKKTLEHY</sequence>
<dbReference type="Proteomes" id="UP001159428">
    <property type="component" value="Unassembled WGS sequence"/>
</dbReference>
<dbReference type="AlphaFoldDB" id="A0AAU9WZT3"/>
<dbReference type="EMBL" id="CALNXJ010000026">
    <property type="protein sequence ID" value="CAH3131907.1"/>
    <property type="molecule type" value="Genomic_DNA"/>
</dbReference>
<name>A0AAU9WZT3_9CNID</name>
<protein>
    <submittedName>
        <fullName evidence="1">Uncharacterized protein</fullName>
    </submittedName>
</protein>
<reference evidence="1 2" key="1">
    <citation type="submission" date="2022-05" db="EMBL/GenBank/DDBJ databases">
        <authorList>
            <consortium name="Genoscope - CEA"/>
            <person name="William W."/>
        </authorList>
    </citation>
    <scope>NUCLEOTIDE SEQUENCE [LARGE SCALE GENOMIC DNA]</scope>
</reference>
<gene>
    <name evidence="1" type="ORF">PMEA_00014889</name>
</gene>
<evidence type="ECO:0000313" key="1">
    <source>
        <dbReference type="EMBL" id="CAH3131907.1"/>
    </source>
</evidence>
<accession>A0AAU9WZT3</accession>
<comment type="caution">
    <text evidence="1">The sequence shown here is derived from an EMBL/GenBank/DDBJ whole genome shotgun (WGS) entry which is preliminary data.</text>
</comment>
<keyword evidence="2" id="KW-1185">Reference proteome</keyword>
<evidence type="ECO:0000313" key="2">
    <source>
        <dbReference type="Proteomes" id="UP001159428"/>
    </source>
</evidence>